<keyword evidence="3" id="KW-1185">Reference proteome</keyword>
<name>A0A1R2C089_9CILI</name>
<feature type="region of interest" description="Disordered" evidence="1">
    <location>
        <begin position="165"/>
        <end position="206"/>
    </location>
</feature>
<comment type="caution">
    <text evidence="2">The sequence shown here is derived from an EMBL/GenBank/DDBJ whole genome shotgun (WGS) entry which is preliminary data.</text>
</comment>
<evidence type="ECO:0000313" key="2">
    <source>
        <dbReference type="EMBL" id="OMJ82387.1"/>
    </source>
</evidence>
<dbReference type="EMBL" id="MPUH01000342">
    <property type="protein sequence ID" value="OMJ82387.1"/>
    <property type="molecule type" value="Genomic_DNA"/>
</dbReference>
<evidence type="ECO:0000256" key="1">
    <source>
        <dbReference type="SAM" id="MobiDB-lite"/>
    </source>
</evidence>
<dbReference type="Proteomes" id="UP000187209">
    <property type="component" value="Unassembled WGS sequence"/>
</dbReference>
<proteinExistence type="predicted"/>
<reference evidence="2 3" key="1">
    <citation type="submission" date="2016-11" db="EMBL/GenBank/DDBJ databases">
        <title>The macronuclear genome of Stentor coeruleus: a giant cell with tiny introns.</title>
        <authorList>
            <person name="Slabodnick M."/>
            <person name="Ruby J.G."/>
            <person name="Reiff S.B."/>
            <person name="Swart E.C."/>
            <person name="Gosai S."/>
            <person name="Prabakaran S."/>
            <person name="Witkowska E."/>
            <person name="Larue G.E."/>
            <person name="Fisher S."/>
            <person name="Freeman R.M."/>
            <person name="Gunawardena J."/>
            <person name="Chu W."/>
            <person name="Stover N.A."/>
            <person name="Gregory B.D."/>
            <person name="Nowacki M."/>
            <person name="Derisi J."/>
            <person name="Roy S.W."/>
            <person name="Marshall W.F."/>
            <person name="Sood P."/>
        </authorList>
    </citation>
    <scope>NUCLEOTIDE SEQUENCE [LARGE SCALE GENOMIC DNA]</scope>
    <source>
        <strain evidence="2">WM001</strain>
    </source>
</reference>
<dbReference type="AlphaFoldDB" id="A0A1R2C089"/>
<sequence length="434" mass="52254">MDYCIDISDIEVQEAMKYLEITSDDLKIRDKSFFHGNEKVQRLRYEHHLKRLKKLKNQIVNYINHDKAKKYPFDHFSFSSERVETQESSLSKAKLKSKMNLSIQIKQENHRRKLLGSSMQKLLRKEFIEEKLKSEIEKKRIEDDHKREAVKMRIDNLLSQQQEKTRKWKEKLSRVPSRVGSISPQSRKFRSMQRSLSRTSNNDSSLDHLQSFHEKMLRSKHLHQSLLQEKRIKIADHNEKVHNILKKHKSIREVHEHSKLINLIGKIDHLDSHRSKKIKLITDVHAKKQETITKKVTKIKNNLEEESDKMLKRMRKLDSKQMNHKNKVLYQLEELNKEKEYWSIRQHLRDEDARENLNRIRKSDMEKKKELIEKHLELHKKFETMKELKEKTNQKIRYDAIQANHEYAKAKMIHVLIQKSPNPNHYSKVIEKIS</sequence>
<feature type="compositionally biased region" description="Polar residues" evidence="1">
    <location>
        <begin position="180"/>
        <end position="206"/>
    </location>
</feature>
<organism evidence="2 3">
    <name type="scientific">Stentor coeruleus</name>
    <dbReference type="NCBI Taxonomy" id="5963"/>
    <lineage>
        <taxon>Eukaryota</taxon>
        <taxon>Sar</taxon>
        <taxon>Alveolata</taxon>
        <taxon>Ciliophora</taxon>
        <taxon>Postciliodesmatophora</taxon>
        <taxon>Heterotrichea</taxon>
        <taxon>Heterotrichida</taxon>
        <taxon>Stentoridae</taxon>
        <taxon>Stentor</taxon>
    </lineage>
</organism>
<protein>
    <submittedName>
        <fullName evidence="2">Uncharacterized protein</fullName>
    </submittedName>
</protein>
<evidence type="ECO:0000313" key="3">
    <source>
        <dbReference type="Proteomes" id="UP000187209"/>
    </source>
</evidence>
<gene>
    <name evidence="2" type="ORF">SteCoe_16925</name>
</gene>
<accession>A0A1R2C089</accession>